<dbReference type="Gene3D" id="3.40.50.980">
    <property type="match status" value="2"/>
</dbReference>
<evidence type="ECO:0000313" key="8">
    <source>
        <dbReference type="Proteomes" id="UP000540128"/>
    </source>
</evidence>
<dbReference type="InterPro" id="IPR006162">
    <property type="entry name" value="Ppantetheine_attach_site"/>
</dbReference>
<evidence type="ECO:0000259" key="6">
    <source>
        <dbReference type="PROSITE" id="PS50075"/>
    </source>
</evidence>
<dbReference type="FunFam" id="3.30.559.10:FF:000012">
    <property type="entry name" value="Non-ribosomal peptide synthetase"/>
    <property type="match status" value="1"/>
</dbReference>
<dbReference type="Gene3D" id="3.30.559.30">
    <property type="entry name" value="Nonribosomal peptide synthetase, condensation domain"/>
    <property type="match status" value="1"/>
</dbReference>
<dbReference type="GO" id="GO:0044550">
    <property type="term" value="P:secondary metabolite biosynthetic process"/>
    <property type="evidence" value="ECO:0007669"/>
    <property type="project" value="UniProtKB-ARBA"/>
</dbReference>
<name>A0A7Y6F609_9ACTN</name>
<dbReference type="Pfam" id="PF00550">
    <property type="entry name" value="PP-binding"/>
    <property type="match status" value="1"/>
</dbReference>
<dbReference type="InterPro" id="IPR025110">
    <property type="entry name" value="AMP-bd_C"/>
</dbReference>
<dbReference type="Gene3D" id="2.30.38.10">
    <property type="entry name" value="Luciferase, Domain 3"/>
    <property type="match status" value="1"/>
</dbReference>
<dbReference type="GO" id="GO:0031177">
    <property type="term" value="F:phosphopantetheine binding"/>
    <property type="evidence" value="ECO:0007669"/>
    <property type="project" value="InterPro"/>
</dbReference>
<feature type="region of interest" description="Disordered" evidence="5">
    <location>
        <begin position="519"/>
        <end position="541"/>
    </location>
</feature>
<dbReference type="InterPro" id="IPR001242">
    <property type="entry name" value="Condensation_dom"/>
</dbReference>
<comment type="similarity">
    <text evidence="2">Belongs to the ATP-dependent AMP-binding enzyme family.</text>
</comment>
<dbReference type="Proteomes" id="UP000540128">
    <property type="component" value="Unassembled WGS sequence"/>
</dbReference>
<dbReference type="PANTHER" id="PTHR45527:SF1">
    <property type="entry name" value="FATTY ACID SYNTHASE"/>
    <property type="match status" value="1"/>
</dbReference>
<dbReference type="GO" id="GO:0043041">
    <property type="term" value="P:amino acid activation for nonribosomal peptide biosynthetic process"/>
    <property type="evidence" value="ECO:0007669"/>
    <property type="project" value="TreeGrafter"/>
</dbReference>
<dbReference type="PROSITE" id="PS50075">
    <property type="entry name" value="CARRIER"/>
    <property type="match status" value="1"/>
</dbReference>
<dbReference type="Gene3D" id="3.30.559.10">
    <property type="entry name" value="Chloramphenicol acetyltransferase-like domain"/>
    <property type="match status" value="1"/>
</dbReference>
<dbReference type="Gene3D" id="3.30.300.30">
    <property type="match status" value="1"/>
</dbReference>
<dbReference type="InterPro" id="IPR045851">
    <property type="entry name" value="AMP-bd_C_sf"/>
</dbReference>
<dbReference type="PROSITE" id="PS00012">
    <property type="entry name" value="PHOSPHOPANTETHEINE"/>
    <property type="match status" value="1"/>
</dbReference>
<dbReference type="InterPro" id="IPR010071">
    <property type="entry name" value="AA_adenyl_dom"/>
</dbReference>
<dbReference type="Gene3D" id="1.10.1200.10">
    <property type="entry name" value="ACP-like"/>
    <property type="match status" value="1"/>
</dbReference>
<dbReference type="AlphaFoldDB" id="A0A7Y6F609"/>
<dbReference type="FunFam" id="3.30.300.30:FF:000010">
    <property type="entry name" value="Enterobactin synthetase component F"/>
    <property type="match status" value="1"/>
</dbReference>
<dbReference type="CDD" id="cd19531">
    <property type="entry name" value="LCL_NRPS-like"/>
    <property type="match status" value="1"/>
</dbReference>
<sequence>MTTASSPHRNTAPVHAAGQAVPPAWTTGPRPEWPGTTVLEAVAARAAAAPDALAVEDPQVRLTYRQLHEGSGRLARLLRERGVRRGHTVGVCLDRSAAQVTALLAVMRAGGVYVPVDPGYPAGRIAYVLDDSAPHVLLVRDAERVPAGAAPAGGVLDLAGLTGAPAPGPDRGEAPAPAPDDAAYMIYTSGSTGRPKGVVVPHAGLPGLAAAHIDALALDSGSRVLQYVSPSFDVAMADVLMTLTAGATLVLAEGQPMGEELLRLLAGRRISHFMVPPVVLGTLPEGELPELETLVIGGESCPDDVVDRWATGGRRVVNAYGPTEATVCTTLSAPLTPGTGGPYPIGTPVPGARTLVLDEALRPVPVGAWGELYLGGPLARGYHGRASLTAARFTADPTGSADRLYRTGDVVRWRTDGTLEYGGRGDHQVKIRGLRIEPGEIEAVLAAHPDVRSAVVTVREDRPGARRLVAYLVAEPGRALDPRALRAHAAAGLPEFMVPAAFVVLDALPLTANGKLDRRALPAPAPAAADRGDRPRTAPRTATERTLAAIWSEVLHAGEVGADDDFFDLGGDSVLALQVVTRLRAATSVALPWRALFERPVLAELAATADAAAEGSEAPAPAAAPRPGRGPVVPLAPAQQRLWILHEFDPGSSEYNTSAALRIAGELDTEALTRAVAALMARHETLRTVFRSEDGHPVQVVHDAEGAPRIPVREADLSGLGVDERPAALDAALGAEQATPFDLRTGPLLRILTVRLGPAEHVLMATLHHIVTDGWSAGVLVRDLGALYAAALTGAPDAGLPALPVQYADHALWQREATAGDALDGQVAYWREQLAGLEPLELPGDRPRPAVRTSAGAVHTFAVPPGVAEGLAALGRTERASLFMVVTALTQLLLARWSGREDLALGTVTSGRDQEETADLIGFFVNTLVLRSRVDESRSFAGLLAEVRETTLAAFAHQDVPFDRLVEALAPERDPSRTPLVQAAVVLQNAFAKLNSFAGLPAERAAVPRDAARFDLTFEFWNRAGGLSAEIEYSTDLFDRATVERLGRHWVELASAVVGEGAARPL</sequence>
<dbReference type="InterPro" id="IPR036736">
    <property type="entry name" value="ACP-like_sf"/>
</dbReference>
<reference evidence="7 8" key="1">
    <citation type="submission" date="2020-03" db="EMBL/GenBank/DDBJ databases">
        <title>Complete genome sequence of sixteen Streptomyces strains facilitates identification of candidate genes involved in plant growth-promotion in grain legumes and cereals.</title>
        <authorList>
            <person name="Gopalakrishnan S."/>
            <person name="Thakur V."/>
            <person name="Saxena R."/>
            <person name="Vadlamudi S."/>
            <person name="Purohit S."/>
            <person name="Kumar V."/>
            <person name="Rathore A."/>
            <person name="Chitikineni A."/>
            <person name="Varshney R.K."/>
        </authorList>
    </citation>
    <scope>NUCLEOTIDE SEQUENCE [LARGE SCALE GENOMIC DNA]</scope>
    <source>
        <strain evidence="7 8">KAI-180</strain>
    </source>
</reference>
<dbReference type="InterPro" id="IPR020806">
    <property type="entry name" value="PKS_PP-bd"/>
</dbReference>
<comment type="cofactor">
    <cofactor evidence="1">
        <name>pantetheine 4'-phosphate</name>
        <dbReference type="ChEBI" id="CHEBI:47942"/>
    </cofactor>
</comment>
<dbReference type="GO" id="GO:0017000">
    <property type="term" value="P:antibiotic biosynthetic process"/>
    <property type="evidence" value="ECO:0007669"/>
    <property type="project" value="UniProtKB-ARBA"/>
</dbReference>
<dbReference type="FunFam" id="3.40.50.12780:FF:000012">
    <property type="entry name" value="Non-ribosomal peptide synthetase"/>
    <property type="match status" value="1"/>
</dbReference>
<dbReference type="GO" id="GO:0005737">
    <property type="term" value="C:cytoplasm"/>
    <property type="evidence" value="ECO:0007669"/>
    <property type="project" value="TreeGrafter"/>
</dbReference>
<accession>A0A7Y6F609</accession>
<dbReference type="FunFam" id="3.40.50.980:FF:000001">
    <property type="entry name" value="Non-ribosomal peptide synthetase"/>
    <property type="match status" value="1"/>
</dbReference>
<dbReference type="GO" id="GO:0008610">
    <property type="term" value="P:lipid biosynthetic process"/>
    <property type="evidence" value="ECO:0007669"/>
    <property type="project" value="UniProtKB-ARBA"/>
</dbReference>
<protein>
    <submittedName>
        <fullName evidence="7">Amino acid adenylation domain-containing protein</fullName>
    </submittedName>
</protein>
<dbReference type="InterPro" id="IPR009081">
    <property type="entry name" value="PP-bd_ACP"/>
</dbReference>
<evidence type="ECO:0000256" key="5">
    <source>
        <dbReference type="SAM" id="MobiDB-lite"/>
    </source>
</evidence>
<keyword evidence="3" id="KW-0596">Phosphopantetheine</keyword>
<dbReference type="SUPFAM" id="SSF56801">
    <property type="entry name" value="Acetyl-CoA synthetase-like"/>
    <property type="match status" value="1"/>
</dbReference>
<dbReference type="GO" id="GO:0003824">
    <property type="term" value="F:catalytic activity"/>
    <property type="evidence" value="ECO:0007669"/>
    <property type="project" value="InterPro"/>
</dbReference>
<dbReference type="PANTHER" id="PTHR45527">
    <property type="entry name" value="NONRIBOSOMAL PEPTIDE SYNTHETASE"/>
    <property type="match status" value="1"/>
</dbReference>
<keyword evidence="8" id="KW-1185">Reference proteome</keyword>
<evidence type="ECO:0000256" key="4">
    <source>
        <dbReference type="ARBA" id="ARBA00022553"/>
    </source>
</evidence>
<dbReference type="InterPro" id="IPR000873">
    <property type="entry name" value="AMP-dep_synth/lig_dom"/>
</dbReference>
<dbReference type="Pfam" id="PF00501">
    <property type="entry name" value="AMP-binding"/>
    <property type="match status" value="1"/>
</dbReference>
<dbReference type="InterPro" id="IPR023213">
    <property type="entry name" value="CAT-like_dom_sf"/>
</dbReference>
<dbReference type="PROSITE" id="PS00455">
    <property type="entry name" value="AMP_BINDING"/>
    <property type="match status" value="1"/>
</dbReference>
<dbReference type="SUPFAM" id="SSF52777">
    <property type="entry name" value="CoA-dependent acyltransferases"/>
    <property type="match status" value="2"/>
</dbReference>
<dbReference type="FunFam" id="1.10.1200.10:FF:000016">
    <property type="entry name" value="Non-ribosomal peptide synthase"/>
    <property type="match status" value="1"/>
</dbReference>
<proteinExistence type="inferred from homology"/>
<keyword evidence="4" id="KW-0597">Phosphoprotein</keyword>
<dbReference type="EMBL" id="JAANNT010000065">
    <property type="protein sequence ID" value="NUV32506.1"/>
    <property type="molecule type" value="Genomic_DNA"/>
</dbReference>
<dbReference type="NCBIfam" id="TIGR01733">
    <property type="entry name" value="AA-adenyl-dom"/>
    <property type="match status" value="1"/>
</dbReference>
<dbReference type="GO" id="GO:0072330">
    <property type="term" value="P:monocarboxylic acid biosynthetic process"/>
    <property type="evidence" value="ECO:0007669"/>
    <property type="project" value="UniProtKB-ARBA"/>
</dbReference>
<comment type="caution">
    <text evidence="7">The sequence shown here is derived from an EMBL/GenBank/DDBJ whole genome shotgun (WGS) entry which is preliminary data.</text>
</comment>
<feature type="region of interest" description="Disordered" evidence="5">
    <location>
        <begin position="1"/>
        <end position="32"/>
    </location>
</feature>
<evidence type="ECO:0000256" key="1">
    <source>
        <dbReference type="ARBA" id="ARBA00001957"/>
    </source>
</evidence>
<evidence type="ECO:0000313" key="7">
    <source>
        <dbReference type="EMBL" id="NUV32506.1"/>
    </source>
</evidence>
<evidence type="ECO:0000256" key="3">
    <source>
        <dbReference type="ARBA" id="ARBA00022450"/>
    </source>
</evidence>
<organism evidence="7 8">
    <name type="scientific">Streptomyces odorifer</name>
    <dbReference type="NCBI Taxonomy" id="53450"/>
    <lineage>
        <taxon>Bacteria</taxon>
        <taxon>Bacillati</taxon>
        <taxon>Actinomycetota</taxon>
        <taxon>Actinomycetes</taxon>
        <taxon>Kitasatosporales</taxon>
        <taxon>Streptomycetaceae</taxon>
        <taxon>Streptomyces</taxon>
        <taxon>Streptomyces albidoflavus group</taxon>
    </lineage>
</organism>
<evidence type="ECO:0000256" key="2">
    <source>
        <dbReference type="ARBA" id="ARBA00006432"/>
    </source>
</evidence>
<dbReference type="Pfam" id="PF00668">
    <property type="entry name" value="Condensation"/>
    <property type="match status" value="1"/>
</dbReference>
<feature type="non-terminal residue" evidence="7">
    <location>
        <position position="1066"/>
    </location>
</feature>
<dbReference type="SMART" id="SM00823">
    <property type="entry name" value="PKS_PP"/>
    <property type="match status" value="1"/>
</dbReference>
<dbReference type="RefSeq" id="WP_191835204.1">
    <property type="nucleotide sequence ID" value="NZ_JAANNT010000065.1"/>
</dbReference>
<feature type="domain" description="Carrier" evidence="6">
    <location>
        <begin position="538"/>
        <end position="613"/>
    </location>
</feature>
<dbReference type="Pfam" id="PF13193">
    <property type="entry name" value="AMP-binding_C"/>
    <property type="match status" value="1"/>
</dbReference>
<dbReference type="SUPFAM" id="SSF47336">
    <property type="entry name" value="ACP-like"/>
    <property type="match status" value="1"/>
</dbReference>
<gene>
    <name evidence="7" type="ORF">G6W59_30235</name>
</gene>
<dbReference type="InterPro" id="IPR020845">
    <property type="entry name" value="AMP-binding_CS"/>
</dbReference>